<proteinExistence type="predicted"/>
<name>A0A1F4VZG2_UNCKA</name>
<dbReference type="Pfam" id="PF00293">
    <property type="entry name" value="NUDIX"/>
    <property type="match status" value="1"/>
</dbReference>
<dbReference type="AlphaFoldDB" id="A0A1F4VZG2"/>
<dbReference type="PROSITE" id="PS51462">
    <property type="entry name" value="NUDIX"/>
    <property type="match status" value="1"/>
</dbReference>
<dbReference type="EMBL" id="MEVL01000007">
    <property type="protein sequence ID" value="OGC62569.1"/>
    <property type="molecule type" value="Genomic_DNA"/>
</dbReference>
<reference evidence="2 3" key="1">
    <citation type="journal article" date="2016" name="Nat. Commun.">
        <title>Thousands of microbial genomes shed light on interconnected biogeochemical processes in an aquifer system.</title>
        <authorList>
            <person name="Anantharaman K."/>
            <person name="Brown C.T."/>
            <person name="Hug L.A."/>
            <person name="Sharon I."/>
            <person name="Castelle C.J."/>
            <person name="Probst A.J."/>
            <person name="Thomas B.C."/>
            <person name="Singh A."/>
            <person name="Wilkins M.J."/>
            <person name="Karaoz U."/>
            <person name="Brodie E.L."/>
            <person name="Williams K.H."/>
            <person name="Hubbard S.S."/>
            <person name="Banfield J.F."/>
        </authorList>
    </citation>
    <scope>NUCLEOTIDE SEQUENCE [LARGE SCALE GENOMIC DNA]</scope>
</reference>
<evidence type="ECO:0000313" key="3">
    <source>
        <dbReference type="Proteomes" id="UP000176967"/>
    </source>
</evidence>
<dbReference type="InterPro" id="IPR000086">
    <property type="entry name" value="NUDIX_hydrolase_dom"/>
</dbReference>
<evidence type="ECO:0000313" key="2">
    <source>
        <dbReference type="EMBL" id="OGC62569.1"/>
    </source>
</evidence>
<organism evidence="2 3">
    <name type="scientific">candidate division WWE3 bacterium RIFCSPLOWO2_01_FULL_53_14</name>
    <dbReference type="NCBI Taxonomy" id="1802628"/>
    <lineage>
        <taxon>Bacteria</taxon>
        <taxon>Katanobacteria</taxon>
    </lineage>
</organism>
<sequence length="170" mass="19614">MKAEKVSIENAKTEKLFYFVANVVVFREKDKRCLILKRDKREKVHSGKYAVPGGKLEWRDLDLKHPTRMNGDVFDYENAIENLLQRETEEEAGIEIFPNLKYINNVAFIRPDGIPVVLVKFAAKYKSGKVVPEKGGFADFAWVNAKEVQKYKCIKGIKEEIKEAIELFSE</sequence>
<dbReference type="SUPFAM" id="SSF55811">
    <property type="entry name" value="Nudix"/>
    <property type="match status" value="1"/>
</dbReference>
<protein>
    <recommendedName>
        <fullName evidence="1">Nudix hydrolase domain-containing protein</fullName>
    </recommendedName>
</protein>
<gene>
    <name evidence="2" type="ORF">A2890_02000</name>
</gene>
<dbReference type="Proteomes" id="UP000176967">
    <property type="component" value="Unassembled WGS sequence"/>
</dbReference>
<comment type="caution">
    <text evidence="2">The sequence shown here is derived from an EMBL/GenBank/DDBJ whole genome shotgun (WGS) entry which is preliminary data.</text>
</comment>
<dbReference type="Gene3D" id="3.90.79.10">
    <property type="entry name" value="Nucleoside Triphosphate Pyrophosphohydrolase"/>
    <property type="match status" value="1"/>
</dbReference>
<accession>A0A1F4VZG2</accession>
<dbReference type="STRING" id="1802628.A2890_02000"/>
<evidence type="ECO:0000259" key="1">
    <source>
        <dbReference type="PROSITE" id="PS51462"/>
    </source>
</evidence>
<feature type="domain" description="Nudix hydrolase" evidence="1">
    <location>
        <begin position="16"/>
        <end position="166"/>
    </location>
</feature>
<dbReference type="CDD" id="cd02883">
    <property type="entry name" value="NUDIX_Hydrolase"/>
    <property type="match status" value="1"/>
</dbReference>
<dbReference type="InterPro" id="IPR015797">
    <property type="entry name" value="NUDIX_hydrolase-like_dom_sf"/>
</dbReference>